<reference evidence="3 4" key="1">
    <citation type="submission" date="2019-04" db="EMBL/GenBank/DDBJ databases">
        <title>Phreatobacter aquaticus sp. nov.</title>
        <authorList>
            <person name="Choi A."/>
        </authorList>
    </citation>
    <scope>NUCLEOTIDE SEQUENCE [LARGE SCALE GENOMIC DNA]</scope>
    <source>
        <strain evidence="3 4">KCTC 52518</strain>
    </source>
</reference>
<keyword evidence="1" id="KW-0812">Transmembrane</keyword>
<keyword evidence="1" id="KW-0472">Membrane</keyword>
<name>A0A4D7B0X4_9HYPH</name>
<dbReference type="AlphaFoldDB" id="A0A4D7B0X4"/>
<feature type="transmembrane region" description="Helical" evidence="1">
    <location>
        <begin position="49"/>
        <end position="66"/>
    </location>
</feature>
<dbReference type="RefSeq" id="WP_136962716.1">
    <property type="nucleotide sequence ID" value="NZ_CP039690.1"/>
</dbReference>
<evidence type="ECO:0000313" key="3">
    <source>
        <dbReference type="EMBL" id="QCI67284.1"/>
    </source>
</evidence>
<feature type="transmembrane region" description="Helical" evidence="1">
    <location>
        <begin position="12"/>
        <end position="29"/>
    </location>
</feature>
<evidence type="ECO:0000259" key="2">
    <source>
        <dbReference type="Pfam" id="PF07331"/>
    </source>
</evidence>
<evidence type="ECO:0000313" key="4">
    <source>
        <dbReference type="Proteomes" id="UP000298781"/>
    </source>
</evidence>
<dbReference type="KEGG" id="pstg:E8M01_25485"/>
<feature type="domain" description="DUF1468" evidence="2">
    <location>
        <begin position="17"/>
        <end position="151"/>
    </location>
</feature>
<gene>
    <name evidence="3" type="ORF">E8M01_25485</name>
</gene>
<accession>A0A4D7B0X4</accession>
<feature type="transmembrane region" description="Helical" evidence="1">
    <location>
        <begin position="87"/>
        <end position="118"/>
    </location>
</feature>
<keyword evidence="4" id="KW-1185">Reference proteome</keyword>
<dbReference type="Proteomes" id="UP000298781">
    <property type="component" value="Chromosome"/>
</dbReference>
<protein>
    <submittedName>
        <fullName evidence="3">Tripartite tricarboxylate transporter TctB family protein</fullName>
    </submittedName>
</protein>
<dbReference type="InterPro" id="IPR009936">
    <property type="entry name" value="DUF1468"/>
</dbReference>
<dbReference type="EMBL" id="CP039690">
    <property type="protein sequence ID" value="QCI67284.1"/>
    <property type="molecule type" value="Genomic_DNA"/>
</dbReference>
<dbReference type="OrthoDB" id="6174504at2"/>
<organism evidence="3 4">
    <name type="scientific">Phreatobacter stygius</name>
    <dbReference type="NCBI Taxonomy" id="1940610"/>
    <lineage>
        <taxon>Bacteria</taxon>
        <taxon>Pseudomonadati</taxon>
        <taxon>Pseudomonadota</taxon>
        <taxon>Alphaproteobacteria</taxon>
        <taxon>Hyphomicrobiales</taxon>
        <taxon>Phreatobacteraceae</taxon>
        <taxon>Phreatobacter</taxon>
    </lineage>
</organism>
<keyword evidence="1" id="KW-1133">Transmembrane helix</keyword>
<proteinExistence type="predicted"/>
<dbReference type="Pfam" id="PF07331">
    <property type="entry name" value="TctB"/>
    <property type="match status" value="1"/>
</dbReference>
<feature type="transmembrane region" description="Helical" evidence="1">
    <location>
        <begin position="124"/>
        <end position="142"/>
    </location>
</feature>
<evidence type="ECO:0000256" key="1">
    <source>
        <dbReference type="SAM" id="Phobius"/>
    </source>
</evidence>
<sequence length="157" mass="16551">MSGAALKRMTVPDLVAAGLAFAAATWAVIESGRWPAPEFIGGPAVVPRVIAVILFSAAAALAWNALKGQSQVIEEPLDWVKKQRLGIMLAVTALYATALEPLGFLPATIAYLAIFALVLGLRHWPLIAGYAVGLPAGFHLVFSTVLKVPLPPAAWPF</sequence>